<evidence type="ECO:0000256" key="1">
    <source>
        <dbReference type="SAM" id="MobiDB-lite"/>
    </source>
</evidence>
<dbReference type="PANTHER" id="PTHR12558:SF13">
    <property type="entry name" value="CELL DIVISION CYCLE PROTEIN 27 HOMOLOG"/>
    <property type="match status" value="1"/>
</dbReference>
<dbReference type="STRING" id="915059.NH26_12720"/>
<name>A0A1S1Z1T7_FLAPC</name>
<evidence type="ECO:0000313" key="2">
    <source>
        <dbReference type="EMBL" id="OHX67143.1"/>
    </source>
</evidence>
<accession>A0A1S1Z1T7</accession>
<dbReference type="EMBL" id="JRYR02000001">
    <property type="protein sequence ID" value="OHX67143.1"/>
    <property type="molecule type" value="Genomic_DNA"/>
</dbReference>
<dbReference type="Pfam" id="PF13181">
    <property type="entry name" value="TPR_8"/>
    <property type="match status" value="1"/>
</dbReference>
<comment type="caution">
    <text evidence="2">The sequence shown here is derived from an EMBL/GenBank/DDBJ whole genome shotgun (WGS) entry which is preliminary data.</text>
</comment>
<dbReference type="InterPro" id="IPR019734">
    <property type="entry name" value="TPR_rpt"/>
</dbReference>
<dbReference type="OrthoDB" id="975083at2"/>
<sequence>MEGFVDAKSKKEAYYVKQINYLEDLIRDDENNANLHYLKANAEYEIKQWAAALEDISIATAIDSTVGSYFFLAAKNHYAFKNYEDAISNIKLASEKAYKHPFLNILLAQSFLKMNELDSAYQLLLKSNIEAPNSIQLKRVWAEYYFISGNTEKVKNINKEIIGLNPFDTLAYAYLVHDAMKKNQLEEAKQIINTTKEKEITSLSLKTFEAELLVQEQHLDSAEFIFKEVLKIDPTQMHTSRQLGKLLRKKGLPLEAKKVFLEGLQYEQNAKELWYELGLTEQYLIKDYGEARNNYEKALEIDPSYLDARKALNNLRAILRRMYAPPPVEEETTTEEATIDSSDETNE</sequence>
<dbReference type="RefSeq" id="WP_071397164.1">
    <property type="nucleotide sequence ID" value="NZ_JRYR02000001.1"/>
</dbReference>
<dbReference type="InterPro" id="IPR011990">
    <property type="entry name" value="TPR-like_helical_dom_sf"/>
</dbReference>
<proteinExistence type="predicted"/>
<dbReference type="Gene3D" id="1.25.40.10">
    <property type="entry name" value="Tetratricopeptide repeat domain"/>
    <property type="match status" value="1"/>
</dbReference>
<gene>
    <name evidence="2" type="ORF">NH26_12720</name>
</gene>
<dbReference type="AlphaFoldDB" id="A0A1S1Z1T7"/>
<feature type="region of interest" description="Disordered" evidence="1">
    <location>
        <begin position="326"/>
        <end position="347"/>
    </location>
</feature>
<reference evidence="2 3" key="1">
    <citation type="journal article" date="2012" name="Int. J. Syst. Evol. Microbiol.">
        <title>Flammeovirga pacifica sp. nov., isolated from deep-sea sediment.</title>
        <authorList>
            <person name="Xu H."/>
            <person name="Fu Y."/>
            <person name="Yang N."/>
            <person name="Ding Z."/>
            <person name="Lai Q."/>
            <person name="Zeng R."/>
        </authorList>
    </citation>
    <scope>NUCLEOTIDE SEQUENCE [LARGE SCALE GENOMIC DNA]</scope>
    <source>
        <strain evidence="3">DSM 24597 / LMG 26175 / WPAGA1</strain>
    </source>
</reference>
<organism evidence="2 3">
    <name type="scientific">Flammeovirga pacifica</name>
    <dbReference type="NCBI Taxonomy" id="915059"/>
    <lineage>
        <taxon>Bacteria</taxon>
        <taxon>Pseudomonadati</taxon>
        <taxon>Bacteroidota</taxon>
        <taxon>Cytophagia</taxon>
        <taxon>Cytophagales</taxon>
        <taxon>Flammeovirgaceae</taxon>
        <taxon>Flammeovirga</taxon>
    </lineage>
</organism>
<dbReference type="PANTHER" id="PTHR12558">
    <property type="entry name" value="CELL DIVISION CYCLE 16,23,27"/>
    <property type="match status" value="1"/>
</dbReference>
<dbReference type="Proteomes" id="UP000179797">
    <property type="component" value="Unassembled WGS sequence"/>
</dbReference>
<dbReference type="SUPFAM" id="SSF48452">
    <property type="entry name" value="TPR-like"/>
    <property type="match status" value="1"/>
</dbReference>
<evidence type="ECO:0000313" key="3">
    <source>
        <dbReference type="Proteomes" id="UP000179797"/>
    </source>
</evidence>
<feature type="compositionally biased region" description="Acidic residues" evidence="1">
    <location>
        <begin position="328"/>
        <end position="347"/>
    </location>
</feature>
<protein>
    <submittedName>
        <fullName evidence="2">Uncharacterized protein</fullName>
    </submittedName>
</protein>
<dbReference type="SMART" id="SM00028">
    <property type="entry name" value="TPR"/>
    <property type="match status" value="6"/>
</dbReference>
<keyword evidence="3" id="KW-1185">Reference proteome</keyword>